<feature type="transmembrane region" description="Helical" evidence="6">
    <location>
        <begin position="250"/>
        <end position="274"/>
    </location>
</feature>
<keyword evidence="2" id="KW-1003">Cell membrane</keyword>
<dbReference type="Pfam" id="PF12698">
    <property type="entry name" value="ABC2_membrane_3"/>
    <property type="match status" value="1"/>
</dbReference>
<dbReference type="PANTHER" id="PTHR30294">
    <property type="entry name" value="MEMBRANE COMPONENT OF ABC TRANSPORTER YHHJ-RELATED"/>
    <property type="match status" value="1"/>
</dbReference>
<protein>
    <submittedName>
        <fullName evidence="8">ABC transporter permease</fullName>
    </submittedName>
</protein>
<accession>A0ABU4JT28</accession>
<comment type="caution">
    <text evidence="8">The sequence shown here is derived from an EMBL/GenBank/DDBJ whole genome shotgun (WGS) entry which is preliminary data.</text>
</comment>
<feature type="transmembrane region" description="Helical" evidence="6">
    <location>
        <begin position="217"/>
        <end position="238"/>
    </location>
</feature>
<feature type="domain" description="ABC-2 type transporter transmembrane" evidence="7">
    <location>
        <begin position="19"/>
        <end position="358"/>
    </location>
</feature>
<evidence type="ECO:0000313" key="8">
    <source>
        <dbReference type="EMBL" id="MDW8801256.1"/>
    </source>
</evidence>
<feature type="transmembrane region" description="Helical" evidence="6">
    <location>
        <begin position="343"/>
        <end position="363"/>
    </location>
</feature>
<feature type="transmembrane region" description="Helical" evidence="6">
    <location>
        <begin position="187"/>
        <end position="208"/>
    </location>
</feature>
<comment type="subcellular location">
    <subcellularLocation>
        <location evidence="1">Cell membrane</location>
        <topology evidence="1">Multi-pass membrane protein</topology>
    </subcellularLocation>
</comment>
<dbReference type="RefSeq" id="WP_261672880.1">
    <property type="nucleotide sequence ID" value="NZ_JARUJP010000008.1"/>
</dbReference>
<evidence type="ECO:0000256" key="5">
    <source>
        <dbReference type="ARBA" id="ARBA00023136"/>
    </source>
</evidence>
<feature type="transmembrane region" description="Helical" evidence="6">
    <location>
        <begin position="12"/>
        <end position="38"/>
    </location>
</feature>
<evidence type="ECO:0000256" key="3">
    <source>
        <dbReference type="ARBA" id="ARBA00022692"/>
    </source>
</evidence>
<keyword evidence="9" id="KW-1185">Reference proteome</keyword>
<evidence type="ECO:0000256" key="1">
    <source>
        <dbReference type="ARBA" id="ARBA00004651"/>
    </source>
</evidence>
<reference evidence="8 9" key="1">
    <citation type="submission" date="2023-04" db="EMBL/GenBank/DDBJ databases">
        <title>Clostridium tannerae sp. nov., isolated from the fecal material of an alpaca.</title>
        <authorList>
            <person name="Miller S."/>
            <person name="Hendry M."/>
            <person name="King J."/>
            <person name="Sankaranarayanan K."/>
            <person name="Lawson P.A."/>
        </authorList>
    </citation>
    <scope>NUCLEOTIDE SEQUENCE [LARGE SCALE GENOMIC DNA]</scope>
    <source>
        <strain evidence="8 9">A1-XYC3</strain>
    </source>
</reference>
<evidence type="ECO:0000256" key="2">
    <source>
        <dbReference type="ARBA" id="ARBA00022475"/>
    </source>
</evidence>
<dbReference type="InterPro" id="IPR013525">
    <property type="entry name" value="ABC2_TM"/>
</dbReference>
<dbReference type="Proteomes" id="UP001281656">
    <property type="component" value="Unassembled WGS sequence"/>
</dbReference>
<keyword evidence="4 6" id="KW-1133">Transmembrane helix</keyword>
<proteinExistence type="predicted"/>
<sequence length="383" mass="42599">MKEKIFYVFRKLAGFKHILIPIIMLLVIPTMSSFILGYEFSAHQVSRVPTIIVNHDNSSTTQNLVEQIRTNETFNVIAYSNNDDDIKRLIDEGRVAAGILIPEGFSRDLLNGKSPKIMTFYDGAQSSLASSAKGKISEVLSTIKTGYLISIGEGKLGLKPNVVKENIIPMTYTSRFIGNPAKNMPNFMLQGVLLVIAQMGIALVGVMIMEKENYIRLFFKGILCALVGAVSISLTIGIQYKYFAFPYRGSIIAAVILTILFSIGMTNFGILMNLLKKGDKLAATSSCGIIGTTLMLSGYTYPLIAMPNVFSTIAKYIPFTYFAIPMRDLSLIGGNIQDVLPSIYWLSKFVIIMWGITFLIFMLQRLPRRKKAEKPEYSEVVEI</sequence>
<feature type="transmembrane region" description="Helical" evidence="6">
    <location>
        <begin position="281"/>
        <end position="301"/>
    </location>
</feature>
<evidence type="ECO:0000313" key="9">
    <source>
        <dbReference type="Proteomes" id="UP001281656"/>
    </source>
</evidence>
<organism evidence="8 9">
    <name type="scientific">Clostridium tanneri</name>
    <dbReference type="NCBI Taxonomy" id="3037988"/>
    <lineage>
        <taxon>Bacteria</taxon>
        <taxon>Bacillati</taxon>
        <taxon>Bacillota</taxon>
        <taxon>Clostridia</taxon>
        <taxon>Eubacteriales</taxon>
        <taxon>Clostridiaceae</taxon>
        <taxon>Clostridium</taxon>
    </lineage>
</organism>
<evidence type="ECO:0000256" key="4">
    <source>
        <dbReference type="ARBA" id="ARBA00022989"/>
    </source>
</evidence>
<keyword evidence="3 6" id="KW-0812">Transmembrane</keyword>
<evidence type="ECO:0000259" key="7">
    <source>
        <dbReference type="Pfam" id="PF12698"/>
    </source>
</evidence>
<dbReference type="Gene3D" id="3.40.1710.10">
    <property type="entry name" value="abc type-2 transporter like domain"/>
    <property type="match status" value="1"/>
</dbReference>
<dbReference type="EMBL" id="JARUJP010000008">
    <property type="protein sequence ID" value="MDW8801256.1"/>
    <property type="molecule type" value="Genomic_DNA"/>
</dbReference>
<evidence type="ECO:0000256" key="6">
    <source>
        <dbReference type="SAM" id="Phobius"/>
    </source>
</evidence>
<dbReference type="InterPro" id="IPR051449">
    <property type="entry name" value="ABC-2_transporter_component"/>
</dbReference>
<keyword evidence="5 6" id="KW-0472">Membrane</keyword>
<name>A0ABU4JT28_9CLOT</name>
<gene>
    <name evidence="8" type="ORF">P8V03_08805</name>
</gene>
<dbReference type="PANTHER" id="PTHR30294:SF29">
    <property type="entry name" value="MULTIDRUG ABC TRANSPORTER PERMEASE YBHS-RELATED"/>
    <property type="match status" value="1"/>
</dbReference>